<evidence type="ECO:0000256" key="4">
    <source>
        <dbReference type="ARBA" id="ARBA00023028"/>
    </source>
</evidence>
<keyword evidence="4" id="KW-0638">Presynaptic neurotoxin</keyword>
<dbReference type="GO" id="GO:0044231">
    <property type="term" value="C:host cell presynaptic membrane"/>
    <property type="evidence" value="ECO:0007669"/>
    <property type="project" value="UniProtKB-KW"/>
</dbReference>
<comment type="caution">
    <text evidence="6">The sequence shown here is derived from an EMBL/GenBank/DDBJ whole genome shotgun (WGS) entry which is preliminary data.</text>
</comment>
<dbReference type="SUPFAM" id="SSF48403">
    <property type="entry name" value="Ankyrin repeat"/>
    <property type="match status" value="1"/>
</dbReference>
<keyword evidence="2" id="KW-0268">Exocytosis</keyword>
<dbReference type="AlphaFoldDB" id="A0A443RWX1"/>
<dbReference type="Pfam" id="PF12796">
    <property type="entry name" value="Ank_2"/>
    <property type="match status" value="1"/>
</dbReference>
<accession>A0A443RWX1</accession>
<proteinExistence type="predicted"/>
<dbReference type="Gene3D" id="1.25.40.20">
    <property type="entry name" value="Ankyrin repeat-containing domain"/>
    <property type="match status" value="1"/>
</dbReference>
<evidence type="ECO:0000256" key="5">
    <source>
        <dbReference type="ARBA" id="ARBA00023298"/>
    </source>
</evidence>
<keyword evidence="5" id="KW-0472">Membrane</keyword>
<dbReference type="GO" id="GO:0044218">
    <property type="term" value="C:other organism cell membrane"/>
    <property type="evidence" value="ECO:0007669"/>
    <property type="project" value="UniProtKB-KW"/>
</dbReference>
<feature type="non-terminal residue" evidence="6">
    <location>
        <position position="1"/>
    </location>
</feature>
<dbReference type="Proteomes" id="UP000288716">
    <property type="component" value="Unassembled WGS sequence"/>
</dbReference>
<sequence>KLDARHIAALRGHCSILSILLNNEGGDLSAKNHFKQTPLHRAIESWDPSTIKLLMSKHQITYY</sequence>
<dbReference type="EMBL" id="NCKV01023704">
    <property type="protein sequence ID" value="RWS19684.1"/>
    <property type="molecule type" value="Genomic_DNA"/>
</dbReference>
<keyword evidence="5" id="KW-1053">Target membrane</keyword>
<keyword evidence="7" id="KW-1185">Reference proteome</keyword>
<name>A0A443RWX1_9ACAR</name>
<evidence type="ECO:0000256" key="3">
    <source>
        <dbReference type="ARBA" id="ARBA00022537"/>
    </source>
</evidence>
<dbReference type="VEuPathDB" id="VectorBase:LDEU012356"/>
<dbReference type="OrthoDB" id="194358at2759"/>
<evidence type="ECO:0000256" key="1">
    <source>
        <dbReference type="ARBA" id="ARBA00004175"/>
    </source>
</evidence>
<dbReference type="GO" id="GO:0006887">
    <property type="term" value="P:exocytosis"/>
    <property type="evidence" value="ECO:0007669"/>
    <property type="project" value="UniProtKB-KW"/>
</dbReference>
<gene>
    <name evidence="6" type="ORF">B4U80_14388</name>
</gene>
<keyword evidence="3" id="KW-1052">Target cell membrane</keyword>
<keyword evidence="4" id="KW-0528">Neurotoxin</keyword>
<comment type="subcellular location">
    <subcellularLocation>
        <location evidence="1">Target cell membrane</location>
    </subcellularLocation>
</comment>
<evidence type="ECO:0000313" key="7">
    <source>
        <dbReference type="Proteomes" id="UP000288716"/>
    </source>
</evidence>
<dbReference type="InterPro" id="IPR036770">
    <property type="entry name" value="Ankyrin_rpt-contain_sf"/>
</dbReference>
<keyword evidence="4" id="KW-0800">Toxin</keyword>
<reference evidence="6 7" key="1">
    <citation type="journal article" date="2018" name="Gigascience">
        <title>Genomes of trombidid mites reveal novel predicted allergens and laterally-transferred genes associated with secondary metabolism.</title>
        <authorList>
            <person name="Dong X."/>
            <person name="Chaisiri K."/>
            <person name="Xia D."/>
            <person name="Armstrong S.D."/>
            <person name="Fang Y."/>
            <person name="Donnelly M.J."/>
            <person name="Kadowaki T."/>
            <person name="McGarry J.W."/>
            <person name="Darby A.C."/>
            <person name="Makepeace B.L."/>
        </authorList>
    </citation>
    <scope>NUCLEOTIDE SEQUENCE [LARGE SCALE GENOMIC DNA]</scope>
    <source>
        <strain evidence="6">UoL-UT</strain>
    </source>
</reference>
<organism evidence="6 7">
    <name type="scientific">Leptotrombidium deliense</name>
    <dbReference type="NCBI Taxonomy" id="299467"/>
    <lineage>
        <taxon>Eukaryota</taxon>
        <taxon>Metazoa</taxon>
        <taxon>Ecdysozoa</taxon>
        <taxon>Arthropoda</taxon>
        <taxon>Chelicerata</taxon>
        <taxon>Arachnida</taxon>
        <taxon>Acari</taxon>
        <taxon>Acariformes</taxon>
        <taxon>Trombidiformes</taxon>
        <taxon>Prostigmata</taxon>
        <taxon>Anystina</taxon>
        <taxon>Parasitengona</taxon>
        <taxon>Trombiculoidea</taxon>
        <taxon>Trombiculidae</taxon>
        <taxon>Leptotrombidium</taxon>
    </lineage>
</organism>
<protein>
    <submittedName>
        <fullName evidence="6">Uncharacterized protein</fullName>
    </submittedName>
</protein>
<dbReference type="InterPro" id="IPR002110">
    <property type="entry name" value="Ankyrin_rpt"/>
</dbReference>
<evidence type="ECO:0000256" key="2">
    <source>
        <dbReference type="ARBA" id="ARBA00022483"/>
    </source>
</evidence>
<evidence type="ECO:0000313" key="6">
    <source>
        <dbReference type="EMBL" id="RWS19684.1"/>
    </source>
</evidence>